<dbReference type="EMBL" id="CAJNOK010022454">
    <property type="protein sequence ID" value="CAF1348279.1"/>
    <property type="molecule type" value="Genomic_DNA"/>
</dbReference>
<feature type="compositionally biased region" description="Polar residues" evidence="1">
    <location>
        <begin position="49"/>
        <end position="59"/>
    </location>
</feature>
<proteinExistence type="predicted"/>
<organism evidence="3 4">
    <name type="scientific">Didymodactylos carnosus</name>
    <dbReference type="NCBI Taxonomy" id="1234261"/>
    <lineage>
        <taxon>Eukaryota</taxon>
        <taxon>Metazoa</taxon>
        <taxon>Spiralia</taxon>
        <taxon>Gnathifera</taxon>
        <taxon>Rotifera</taxon>
        <taxon>Eurotatoria</taxon>
        <taxon>Bdelloidea</taxon>
        <taxon>Philodinida</taxon>
        <taxon>Philodinidae</taxon>
        <taxon>Didymodactylos</taxon>
    </lineage>
</organism>
<feature type="region of interest" description="Disordered" evidence="1">
    <location>
        <begin position="49"/>
        <end position="68"/>
    </location>
</feature>
<evidence type="ECO:0000313" key="2">
    <source>
        <dbReference type="EMBL" id="CAF1348279.1"/>
    </source>
</evidence>
<evidence type="ECO:0000313" key="4">
    <source>
        <dbReference type="Proteomes" id="UP000682733"/>
    </source>
</evidence>
<dbReference type="Proteomes" id="UP000682733">
    <property type="component" value="Unassembled WGS sequence"/>
</dbReference>
<dbReference type="EMBL" id="CAJOBA010044089">
    <property type="protein sequence ID" value="CAF4159045.1"/>
    <property type="molecule type" value="Genomic_DNA"/>
</dbReference>
<gene>
    <name evidence="2" type="ORF">OVA965_LOCUS30673</name>
    <name evidence="3" type="ORF">TMI583_LOCUS31480</name>
</gene>
<reference evidence="3" key="1">
    <citation type="submission" date="2021-02" db="EMBL/GenBank/DDBJ databases">
        <authorList>
            <person name="Nowell W R."/>
        </authorList>
    </citation>
    <scope>NUCLEOTIDE SEQUENCE</scope>
</reference>
<protein>
    <submittedName>
        <fullName evidence="3">Uncharacterized protein</fullName>
    </submittedName>
</protein>
<sequence length="68" mass="7706">MEHRALFSNALQIDRDKTLAERHYDGLVDNNEQQAAKENRVTSYPTATTTIIHSSNGQPSFELESNED</sequence>
<comment type="caution">
    <text evidence="3">The sequence shown here is derived from an EMBL/GenBank/DDBJ whole genome shotgun (WGS) entry which is preliminary data.</text>
</comment>
<evidence type="ECO:0000256" key="1">
    <source>
        <dbReference type="SAM" id="MobiDB-lite"/>
    </source>
</evidence>
<evidence type="ECO:0000313" key="3">
    <source>
        <dbReference type="EMBL" id="CAF4159045.1"/>
    </source>
</evidence>
<accession>A0A8S2RGF1</accession>
<name>A0A8S2RGF1_9BILA</name>
<dbReference type="AlphaFoldDB" id="A0A8S2RGF1"/>
<dbReference type="Proteomes" id="UP000677228">
    <property type="component" value="Unassembled WGS sequence"/>
</dbReference>